<sequence length="56" mass="6750">VLVRRRREDPKSTVSHYYRVRELDADREVKRQVMEKTGPSDEDLPWVTVVDPFFMN</sequence>
<organism evidence="1 2">
    <name type="scientific">Suillus placidus</name>
    <dbReference type="NCBI Taxonomy" id="48579"/>
    <lineage>
        <taxon>Eukaryota</taxon>
        <taxon>Fungi</taxon>
        <taxon>Dikarya</taxon>
        <taxon>Basidiomycota</taxon>
        <taxon>Agaricomycotina</taxon>
        <taxon>Agaricomycetes</taxon>
        <taxon>Agaricomycetidae</taxon>
        <taxon>Boletales</taxon>
        <taxon>Suillineae</taxon>
        <taxon>Suillaceae</taxon>
        <taxon>Suillus</taxon>
    </lineage>
</organism>
<comment type="caution">
    <text evidence="1">The sequence shown here is derived from an EMBL/GenBank/DDBJ whole genome shotgun (WGS) entry which is preliminary data.</text>
</comment>
<feature type="non-terminal residue" evidence="1">
    <location>
        <position position="1"/>
    </location>
</feature>
<accession>A0A9P6ZYV6</accession>
<evidence type="ECO:0000313" key="2">
    <source>
        <dbReference type="Proteomes" id="UP000714275"/>
    </source>
</evidence>
<gene>
    <name evidence="1" type="ORF">EV702DRAFT_966107</name>
</gene>
<reference evidence="1" key="1">
    <citation type="journal article" date="2020" name="New Phytol.">
        <title>Comparative genomics reveals dynamic genome evolution in host specialist ectomycorrhizal fungi.</title>
        <authorList>
            <person name="Lofgren L.A."/>
            <person name="Nguyen N.H."/>
            <person name="Vilgalys R."/>
            <person name="Ruytinx J."/>
            <person name="Liao H.L."/>
            <person name="Branco S."/>
            <person name="Kuo A."/>
            <person name="LaButti K."/>
            <person name="Lipzen A."/>
            <person name="Andreopoulos W."/>
            <person name="Pangilinan J."/>
            <person name="Riley R."/>
            <person name="Hundley H."/>
            <person name="Na H."/>
            <person name="Barry K."/>
            <person name="Grigoriev I.V."/>
            <person name="Stajich J.E."/>
            <person name="Kennedy P.G."/>
        </authorList>
    </citation>
    <scope>NUCLEOTIDE SEQUENCE</scope>
    <source>
        <strain evidence="1">DOB743</strain>
    </source>
</reference>
<evidence type="ECO:0000313" key="1">
    <source>
        <dbReference type="EMBL" id="KAG1779334.1"/>
    </source>
</evidence>
<name>A0A9P6ZYV6_9AGAM</name>
<dbReference type="OrthoDB" id="3170088at2759"/>
<keyword evidence="2" id="KW-1185">Reference proteome</keyword>
<dbReference type="EMBL" id="JABBWD010000012">
    <property type="protein sequence ID" value="KAG1779334.1"/>
    <property type="molecule type" value="Genomic_DNA"/>
</dbReference>
<proteinExistence type="predicted"/>
<protein>
    <submittedName>
        <fullName evidence="1">Uncharacterized protein</fullName>
    </submittedName>
</protein>
<dbReference type="Proteomes" id="UP000714275">
    <property type="component" value="Unassembled WGS sequence"/>
</dbReference>
<dbReference type="AlphaFoldDB" id="A0A9P6ZYV6"/>